<comment type="catalytic activity">
    <reaction evidence="6">
        <text>an acyl-CoA + a 1,2-diacyl-sn-glycerol = a triacyl-sn-glycerol + CoA</text>
        <dbReference type="Rhea" id="RHEA:10868"/>
        <dbReference type="ChEBI" id="CHEBI:17815"/>
        <dbReference type="ChEBI" id="CHEBI:57287"/>
        <dbReference type="ChEBI" id="CHEBI:58342"/>
        <dbReference type="ChEBI" id="CHEBI:64615"/>
        <dbReference type="EC" id="2.3.1.20"/>
    </reaction>
</comment>
<evidence type="ECO:0000256" key="1">
    <source>
        <dbReference type="ARBA" id="ARBA00004771"/>
    </source>
</evidence>
<sequence>MDSPEKFIEDYVSGLSTTTIDPSKPLWDVHLLNLRTAEAAAVGVLRMHHSLGDGTSLMSLLLASILNLHDPESLPTVPVKKRRSDF</sequence>
<dbReference type="Gene3D" id="3.30.559.10">
    <property type="entry name" value="Chloramphenicol acetyltransferase-like domain"/>
    <property type="match status" value="1"/>
</dbReference>
<evidence type="ECO:0000259" key="7">
    <source>
        <dbReference type="Pfam" id="PF03007"/>
    </source>
</evidence>
<evidence type="ECO:0000256" key="3">
    <source>
        <dbReference type="ARBA" id="ARBA00013244"/>
    </source>
</evidence>
<dbReference type="InterPro" id="IPR045034">
    <property type="entry name" value="O-acyltransferase_WSD1-like"/>
</dbReference>
<accession>A0AA39DDP2</accession>
<dbReference type="Pfam" id="PF03007">
    <property type="entry name" value="WS_DGAT_cat"/>
    <property type="match status" value="1"/>
</dbReference>
<comment type="caution">
    <text evidence="8">The sequence shown here is derived from an EMBL/GenBank/DDBJ whole genome shotgun (WGS) entry which is preliminary data.</text>
</comment>
<comment type="pathway">
    <text evidence="2">Lipid metabolism.</text>
</comment>
<dbReference type="PANTHER" id="PTHR31650">
    <property type="entry name" value="O-ACYLTRANSFERASE (WSD1-LIKE) FAMILY PROTEIN"/>
    <property type="match status" value="1"/>
</dbReference>
<dbReference type="GO" id="GO:0005886">
    <property type="term" value="C:plasma membrane"/>
    <property type="evidence" value="ECO:0007669"/>
    <property type="project" value="TreeGrafter"/>
</dbReference>
<dbReference type="PANTHER" id="PTHR31650:SF74">
    <property type="entry name" value="O-ACYLTRANSFERASE WSD1-LIKE"/>
    <property type="match status" value="1"/>
</dbReference>
<dbReference type="GO" id="GO:0004144">
    <property type="term" value="F:diacylglycerol O-acyltransferase activity"/>
    <property type="evidence" value="ECO:0007669"/>
    <property type="project" value="UniProtKB-EC"/>
</dbReference>
<proteinExistence type="predicted"/>
<keyword evidence="4" id="KW-0808">Transferase</keyword>
<dbReference type="InterPro" id="IPR004255">
    <property type="entry name" value="O-acyltransferase_WSD1_N"/>
</dbReference>
<evidence type="ECO:0000256" key="2">
    <source>
        <dbReference type="ARBA" id="ARBA00005189"/>
    </source>
</evidence>
<evidence type="ECO:0000256" key="6">
    <source>
        <dbReference type="ARBA" id="ARBA00048109"/>
    </source>
</evidence>
<dbReference type="AlphaFoldDB" id="A0AA39DDP2"/>
<evidence type="ECO:0000313" key="8">
    <source>
        <dbReference type="EMBL" id="KAJ9681173.1"/>
    </source>
</evidence>
<evidence type="ECO:0000256" key="5">
    <source>
        <dbReference type="ARBA" id="ARBA00023315"/>
    </source>
</evidence>
<evidence type="ECO:0000256" key="4">
    <source>
        <dbReference type="ARBA" id="ARBA00022679"/>
    </source>
</evidence>
<name>A0AA39DDP2_VITRO</name>
<dbReference type="GO" id="GO:0019432">
    <property type="term" value="P:triglyceride biosynthetic process"/>
    <property type="evidence" value="ECO:0007669"/>
    <property type="project" value="TreeGrafter"/>
</dbReference>
<reference evidence="8 9" key="1">
    <citation type="journal article" date="2023" name="BMC Biotechnol.">
        <title>Vitis rotundifolia cv Carlos genome sequencing.</title>
        <authorList>
            <person name="Huff M."/>
            <person name="Hulse-Kemp A."/>
            <person name="Scheffler B."/>
            <person name="Youngblood R."/>
            <person name="Simpson S."/>
            <person name="Babiker E."/>
            <person name="Staton M."/>
        </authorList>
    </citation>
    <scope>NUCLEOTIDE SEQUENCE [LARGE SCALE GENOMIC DNA]</scope>
    <source>
        <tissue evidence="8">Leaf</tissue>
    </source>
</reference>
<evidence type="ECO:0000313" key="9">
    <source>
        <dbReference type="Proteomes" id="UP001168098"/>
    </source>
</evidence>
<dbReference type="InterPro" id="IPR023213">
    <property type="entry name" value="CAT-like_dom_sf"/>
</dbReference>
<keyword evidence="9" id="KW-1185">Reference proteome</keyword>
<protein>
    <recommendedName>
        <fullName evidence="3">diacylglycerol O-acyltransferase</fullName>
        <ecNumber evidence="3">2.3.1.20</ecNumber>
    </recommendedName>
</protein>
<dbReference type="EMBL" id="JARBHA010000015">
    <property type="protein sequence ID" value="KAJ9681173.1"/>
    <property type="molecule type" value="Genomic_DNA"/>
</dbReference>
<organism evidence="8 9">
    <name type="scientific">Vitis rotundifolia</name>
    <name type="common">Muscadine grape</name>
    <dbReference type="NCBI Taxonomy" id="103349"/>
    <lineage>
        <taxon>Eukaryota</taxon>
        <taxon>Viridiplantae</taxon>
        <taxon>Streptophyta</taxon>
        <taxon>Embryophyta</taxon>
        <taxon>Tracheophyta</taxon>
        <taxon>Spermatophyta</taxon>
        <taxon>Magnoliopsida</taxon>
        <taxon>eudicotyledons</taxon>
        <taxon>Gunneridae</taxon>
        <taxon>Pentapetalae</taxon>
        <taxon>rosids</taxon>
        <taxon>Vitales</taxon>
        <taxon>Vitaceae</taxon>
        <taxon>Viteae</taxon>
        <taxon>Vitis</taxon>
    </lineage>
</organism>
<comment type="pathway">
    <text evidence="1">Glycerolipid metabolism; triacylglycerol biosynthesis.</text>
</comment>
<dbReference type="SUPFAM" id="SSF52777">
    <property type="entry name" value="CoA-dependent acyltransferases"/>
    <property type="match status" value="1"/>
</dbReference>
<feature type="domain" description="O-acyltransferase WSD1-like N-terminal" evidence="7">
    <location>
        <begin position="9"/>
        <end position="79"/>
    </location>
</feature>
<dbReference type="EC" id="2.3.1.20" evidence="3"/>
<dbReference type="Proteomes" id="UP001168098">
    <property type="component" value="Unassembled WGS sequence"/>
</dbReference>
<keyword evidence="5" id="KW-0012">Acyltransferase</keyword>
<gene>
    <name evidence="8" type="ORF">PVL29_020186</name>
</gene>